<dbReference type="KEGG" id="gak:X907_2256"/>
<protein>
    <submittedName>
        <fullName evidence="1">Uncharacterized protein</fullName>
    </submittedName>
</protein>
<keyword evidence="2" id="KW-1185">Reference proteome</keyword>
<gene>
    <name evidence="1" type="ORF">X907_2256</name>
</gene>
<reference evidence="1 2" key="1">
    <citation type="submission" date="2016-12" db="EMBL/GenBank/DDBJ databases">
        <title>The genome of dimorphic prosthecate Glycocaulis alkaliphilus 6b-8t, isolated from crude oil dictates its adaptability in petroleum environments.</title>
        <authorList>
            <person name="Wu X.-L."/>
            <person name="Geng S."/>
        </authorList>
    </citation>
    <scope>NUCLEOTIDE SEQUENCE [LARGE SCALE GENOMIC DNA]</scope>
    <source>
        <strain evidence="1 2">6B-8</strain>
    </source>
</reference>
<proteinExistence type="predicted"/>
<dbReference type="Pfam" id="PF09608">
    <property type="entry name" value="Alph_Pro_TM"/>
    <property type="match status" value="1"/>
</dbReference>
<dbReference type="InterPro" id="IPR019088">
    <property type="entry name" value="CHP02186-rel_TM"/>
</dbReference>
<sequence>MIRFLLMALLITGTAHAAPEDEIQPVGIVAALTQEVVEIRSNFSGADFLVYGAVTGLAEGDDIVVVVRGPQEDLRVMRKIRTLGIWINRAPIAFENIYGYYAVASTRSLSQFATFSSLRREAIGMEHLRLSAPAHEREETRFGVGGVVVTELGAEIVDYRRAVVRNRARDGLYVESPGGVEILDGGLFRADVRLPPVTPVGEYALDIYLFRDGVPIASRRTTLEVRKAGFEQALYDFAHDHAPLYGMIAVIIALLSGWGAAEVFRRR</sequence>
<dbReference type="AlphaFoldDB" id="A0A3T0EBH5"/>
<evidence type="ECO:0000313" key="1">
    <source>
        <dbReference type="EMBL" id="AZU04771.1"/>
    </source>
</evidence>
<organism evidence="1 2">
    <name type="scientific">Glycocaulis alkaliphilus</name>
    <dbReference type="NCBI Taxonomy" id="1434191"/>
    <lineage>
        <taxon>Bacteria</taxon>
        <taxon>Pseudomonadati</taxon>
        <taxon>Pseudomonadota</taxon>
        <taxon>Alphaproteobacteria</taxon>
        <taxon>Maricaulales</taxon>
        <taxon>Maricaulaceae</taxon>
        <taxon>Glycocaulis</taxon>
    </lineage>
</organism>
<accession>A0A3T0EBH5</accession>
<dbReference type="EMBL" id="CP018911">
    <property type="protein sequence ID" value="AZU04771.1"/>
    <property type="molecule type" value="Genomic_DNA"/>
</dbReference>
<evidence type="ECO:0000313" key="2">
    <source>
        <dbReference type="Proteomes" id="UP000286954"/>
    </source>
</evidence>
<dbReference type="RefSeq" id="WP_127567994.1">
    <property type="nucleotide sequence ID" value="NZ_BMFB01000001.1"/>
</dbReference>
<name>A0A3T0EBH5_9PROT</name>
<dbReference type="OrthoDB" id="9815212at2"/>
<dbReference type="Proteomes" id="UP000286954">
    <property type="component" value="Chromosome"/>
</dbReference>